<name>A0A1Z4V7R8_9CYAN</name>
<dbReference type="AlphaFoldDB" id="A0A1Z4V7R8"/>
<dbReference type="EMBL" id="AP018316">
    <property type="protein sequence ID" value="BAZ87611.1"/>
    <property type="molecule type" value="Genomic_DNA"/>
</dbReference>
<proteinExistence type="predicted"/>
<organism evidence="1 2">
    <name type="scientific">Dolichospermum compactum NIES-806</name>
    <dbReference type="NCBI Taxonomy" id="1973481"/>
    <lineage>
        <taxon>Bacteria</taxon>
        <taxon>Bacillati</taxon>
        <taxon>Cyanobacteriota</taxon>
        <taxon>Cyanophyceae</taxon>
        <taxon>Nostocales</taxon>
        <taxon>Aphanizomenonaceae</taxon>
        <taxon>Dolichospermum</taxon>
        <taxon>Dolichospermum compactum</taxon>
    </lineage>
</organism>
<accession>A0A1Z4V7R8</accession>
<protein>
    <submittedName>
        <fullName evidence="1">Uncharacterized protein</fullName>
    </submittedName>
</protein>
<dbReference type="Proteomes" id="UP000218702">
    <property type="component" value="Chromosome"/>
</dbReference>
<evidence type="ECO:0000313" key="2">
    <source>
        <dbReference type="Proteomes" id="UP000218702"/>
    </source>
</evidence>
<dbReference type="KEGG" id="dcm:NIES806_38410"/>
<keyword evidence="2" id="KW-1185">Reference proteome</keyword>
<gene>
    <name evidence="1" type="ORF">NIES806_38410</name>
</gene>
<reference evidence="1 2" key="1">
    <citation type="submission" date="2017-06" db="EMBL/GenBank/DDBJ databases">
        <title>Genome sequencing of cyanobaciteial culture collection at National Institute for Environmental Studies (NIES).</title>
        <authorList>
            <person name="Hirose Y."/>
            <person name="Shimura Y."/>
            <person name="Fujisawa T."/>
            <person name="Nakamura Y."/>
            <person name="Kawachi M."/>
        </authorList>
    </citation>
    <scope>NUCLEOTIDE SEQUENCE [LARGE SCALE GENOMIC DNA]</scope>
    <source>
        <strain evidence="1 2">NIES-806</strain>
    </source>
</reference>
<sequence length="91" mass="10354">MQSIQITAHVNDQGILQIPLPNHSGEELEILLVYQPISKPKKRQWSQQFLSTFGAWQGEPLSREPQGEHYTDCTDLLICYSNTSNKILNAD</sequence>
<evidence type="ECO:0000313" key="1">
    <source>
        <dbReference type="EMBL" id="BAZ87611.1"/>
    </source>
</evidence>
<dbReference type="RefSeq" id="WP_197705463.1">
    <property type="nucleotide sequence ID" value="NZ_AP018316.1"/>
</dbReference>